<dbReference type="WBParaSite" id="HPLM_0000235201-mRNA-1">
    <property type="protein sequence ID" value="HPLM_0000235201-mRNA-1"/>
    <property type="gene ID" value="HPLM_0000235201"/>
</dbReference>
<sequence>LWPLLPSNNLQRKRWIVIANNTFKTHSDKRYGNRPVTKLLPYLEAG</sequence>
<protein>
    <submittedName>
        <fullName evidence="1">Transposase</fullName>
    </submittedName>
</protein>
<dbReference type="AlphaFoldDB" id="A0A0N4VYI1"/>
<evidence type="ECO:0000313" key="1">
    <source>
        <dbReference type="WBParaSite" id="HPLM_0000235201-mRNA-1"/>
    </source>
</evidence>
<name>A0A0N4VYI1_HAEPC</name>
<reference evidence="1" key="1">
    <citation type="submission" date="2017-02" db="UniProtKB">
        <authorList>
            <consortium name="WormBaseParasite"/>
        </authorList>
    </citation>
    <scope>IDENTIFICATION</scope>
</reference>
<proteinExistence type="predicted"/>
<accession>A0A0N4VYI1</accession>
<organism evidence="1">
    <name type="scientific">Haemonchus placei</name>
    <name type="common">Barber's pole worm</name>
    <dbReference type="NCBI Taxonomy" id="6290"/>
    <lineage>
        <taxon>Eukaryota</taxon>
        <taxon>Metazoa</taxon>
        <taxon>Ecdysozoa</taxon>
        <taxon>Nematoda</taxon>
        <taxon>Chromadorea</taxon>
        <taxon>Rhabditida</taxon>
        <taxon>Rhabditina</taxon>
        <taxon>Rhabditomorpha</taxon>
        <taxon>Strongyloidea</taxon>
        <taxon>Trichostrongylidae</taxon>
        <taxon>Haemonchus</taxon>
    </lineage>
</organism>